<feature type="domain" description="Recombinase" evidence="4">
    <location>
        <begin position="95"/>
        <end position="204"/>
    </location>
</feature>
<evidence type="ECO:0000313" key="6">
    <source>
        <dbReference type="Proteomes" id="UP000000238"/>
    </source>
</evidence>
<dbReference type="EMBL" id="CP000155">
    <property type="protein sequence ID" value="ABC33034.1"/>
    <property type="molecule type" value="Genomic_DNA"/>
</dbReference>
<dbReference type="PANTHER" id="PTHR30461:SF2">
    <property type="entry name" value="SERINE RECOMBINASE PINE-RELATED"/>
    <property type="match status" value="1"/>
</dbReference>
<feature type="domain" description="Resolvase/invertase-type recombinase catalytic" evidence="3">
    <location>
        <begin position="1"/>
        <end position="88"/>
    </location>
</feature>
<dbReference type="KEGG" id="hch:HCH_06389"/>
<dbReference type="Pfam" id="PF07508">
    <property type="entry name" value="Recombinase"/>
    <property type="match status" value="1"/>
</dbReference>
<dbReference type="PANTHER" id="PTHR30461">
    <property type="entry name" value="DNA-INVERTASE FROM LAMBDOID PROPHAGE"/>
    <property type="match status" value="1"/>
</dbReference>
<name>Q2S8J0_HAHCH</name>
<keyword evidence="2" id="KW-0233">DNA recombination</keyword>
<dbReference type="SUPFAM" id="SSF53041">
    <property type="entry name" value="Resolvase-like"/>
    <property type="match status" value="1"/>
</dbReference>
<proteinExistence type="predicted"/>
<keyword evidence="6" id="KW-1185">Reference proteome</keyword>
<evidence type="ECO:0000259" key="3">
    <source>
        <dbReference type="PROSITE" id="PS51736"/>
    </source>
</evidence>
<dbReference type="InterPro" id="IPR050639">
    <property type="entry name" value="SSR_resolvase"/>
</dbReference>
<dbReference type="Gene3D" id="3.90.1750.20">
    <property type="entry name" value="Putative Large Serine Recombinase, Chain B, Domain 2"/>
    <property type="match status" value="1"/>
</dbReference>
<evidence type="ECO:0000256" key="1">
    <source>
        <dbReference type="ARBA" id="ARBA00023125"/>
    </source>
</evidence>
<evidence type="ECO:0000313" key="5">
    <source>
        <dbReference type="EMBL" id="ABC33034.1"/>
    </source>
</evidence>
<sequence length="455" mass="52832">MFQALEKGKAHGVIMHKIDRGARNLKDWADLGKLIDSGIEVHFANENLDLQSRGGRLSADIQAVVAADYIRNLREEVRKGMYGRLKQGFYPLRAPIGYLDNGSAKAKTICPKLGPLVQEAFERYATGSYTLFSLLTELSKRGLVNRQNKPLSLNGISCLLQNPFYYGLMRIRRTNQVFQGNHEPLITKALFDRVQEVMRRPLNSKRPVKRIYALQRLIRCKNCSYGLYAETQRGIAYYRCHTKACAGTCIREDVVLRIIAMTLRARGIFRKGVLKAFAEEFTFVINELNRDVESQRGYLKLRLATLKEQEVRLTDAYLDRVIDEVMLQDRRKAIIDERLDIDRRLHELQQKTVFEDRERIFLEQVNSLKNIDKLKPSDEIRVILKSAISNIEIQRKNVEITWDFPMSAVFNDRKFYYGEQRPICYRRFTWTKERVQVAARSILLGRDVWKEDGGA</sequence>
<reference evidence="5 6" key="1">
    <citation type="journal article" date="2005" name="Nucleic Acids Res.">
        <title>Genomic blueprint of Hahella chejuensis, a marine microbe producing an algicidal agent.</title>
        <authorList>
            <person name="Jeong H."/>
            <person name="Yim J.H."/>
            <person name="Lee C."/>
            <person name="Choi S.-H."/>
            <person name="Park Y.K."/>
            <person name="Yoon S.H."/>
            <person name="Hur C.-G."/>
            <person name="Kang H.-Y."/>
            <person name="Kim D."/>
            <person name="Lee H.H."/>
            <person name="Park K.H."/>
            <person name="Park S.-H."/>
            <person name="Park H.-S."/>
            <person name="Lee H.K."/>
            <person name="Oh T.K."/>
            <person name="Kim J.F."/>
        </authorList>
    </citation>
    <scope>NUCLEOTIDE SEQUENCE [LARGE SCALE GENOMIC DNA]</scope>
    <source>
        <strain evidence="5 6">KCTC 2396</strain>
    </source>
</reference>
<dbReference type="Gene3D" id="3.40.50.1390">
    <property type="entry name" value="Resolvase, N-terminal catalytic domain"/>
    <property type="match status" value="1"/>
</dbReference>
<dbReference type="InterPro" id="IPR011109">
    <property type="entry name" value="DNA_bind_recombinase_dom"/>
</dbReference>
<dbReference type="InterPro" id="IPR036162">
    <property type="entry name" value="Resolvase-like_N_sf"/>
</dbReference>
<dbReference type="Proteomes" id="UP000000238">
    <property type="component" value="Chromosome"/>
</dbReference>
<dbReference type="PROSITE" id="PS51737">
    <property type="entry name" value="RECOMBINASE_DNA_BIND"/>
    <property type="match status" value="1"/>
</dbReference>
<dbReference type="GO" id="GO:0003677">
    <property type="term" value="F:DNA binding"/>
    <property type="evidence" value="ECO:0007669"/>
    <property type="project" value="UniProtKB-KW"/>
</dbReference>
<gene>
    <name evidence="5" type="ordered locus">HCH_06389</name>
</gene>
<accession>Q2S8J0</accession>
<dbReference type="CDD" id="cd00338">
    <property type="entry name" value="Ser_Recombinase"/>
    <property type="match status" value="1"/>
</dbReference>
<evidence type="ECO:0000256" key="2">
    <source>
        <dbReference type="ARBA" id="ARBA00023172"/>
    </source>
</evidence>
<protein>
    <submittedName>
        <fullName evidence="5">Site-specific recombinase</fullName>
    </submittedName>
</protein>
<dbReference type="InterPro" id="IPR038109">
    <property type="entry name" value="DNA_bind_recomb_sf"/>
</dbReference>
<dbReference type="eggNOG" id="COG1961">
    <property type="taxonomic scope" value="Bacteria"/>
</dbReference>
<dbReference type="AlphaFoldDB" id="Q2S8J0"/>
<dbReference type="PROSITE" id="PS51736">
    <property type="entry name" value="RECOMBINASES_3"/>
    <property type="match status" value="1"/>
</dbReference>
<dbReference type="InterPro" id="IPR006119">
    <property type="entry name" value="Resolv_N"/>
</dbReference>
<evidence type="ECO:0000259" key="4">
    <source>
        <dbReference type="PROSITE" id="PS51737"/>
    </source>
</evidence>
<dbReference type="HOGENOM" id="CLU_010686_18_11_6"/>
<keyword evidence="1" id="KW-0238">DNA-binding</keyword>
<dbReference type="GO" id="GO:0000150">
    <property type="term" value="F:DNA strand exchange activity"/>
    <property type="evidence" value="ECO:0007669"/>
    <property type="project" value="InterPro"/>
</dbReference>
<dbReference type="STRING" id="349521.HCH_06389"/>
<organism evidence="5 6">
    <name type="scientific">Hahella chejuensis (strain KCTC 2396)</name>
    <dbReference type="NCBI Taxonomy" id="349521"/>
    <lineage>
        <taxon>Bacteria</taxon>
        <taxon>Pseudomonadati</taxon>
        <taxon>Pseudomonadota</taxon>
        <taxon>Gammaproteobacteria</taxon>
        <taxon>Oceanospirillales</taxon>
        <taxon>Hahellaceae</taxon>
        <taxon>Hahella</taxon>
    </lineage>
</organism>
<dbReference type="Pfam" id="PF00239">
    <property type="entry name" value="Resolvase"/>
    <property type="match status" value="1"/>
</dbReference>